<dbReference type="AlphaFoldDB" id="A0A8E2E8J6"/>
<gene>
    <name evidence="3" type="ORF">K432DRAFT_405895</name>
</gene>
<proteinExistence type="predicted"/>
<keyword evidence="2" id="KW-0067">ATP-binding</keyword>
<keyword evidence="2" id="KW-0547">Nucleotide-binding</keyword>
<keyword evidence="1" id="KW-0378">Hydrolase</keyword>
<dbReference type="PANTHER" id="PTHR44533:SF4">
    <property type="entry name" value="DEAD_H RNA HELICASE, PUTATIVE-RELATED"/>
    <property type="match status" value="1"/>
</dbReference>
<dbReference type="OrthoDB" id="2320933at2759"/>
<dbReference type="EMBL" id="KV745023">
    <property type="protein sequence ID" value="OCK79106.1"/>
    <property type="molecule type" value="Genomic_DNA"/>
</dbReference>
<dbReference type="InterPro" id="IPR052431">
    <property type="entry name" value="SKI2_subfamily_helicases"/>
</dbReference>
<sequence length="142" mass="16011">MPPSANSQPTVVRSPFVALSDYGDEFNSISYLYSTMHSGVFLEAIVPCLHIHRESTVPLNLNACLYGFYKHGDVNELERANKVRKSDVWYHLNGGYDQPDWQRGAHEESEDDKFLVKVIDKIAQQDGDEASLGGAYDEEDEI</sequence>
<dbReference type="Proteomes" id="UP000250266">
    <property type="component" value="Unassembled WGS sequence"/>
</dbReference>
<evidence type="ECO:0000256" key="2">
    <source>
        <dbReference type="ARBA" id="ARBA00022806"/>
    </source>
</evidence>
<protein>
    <submittedName>
        <fullName evidence="3">Uncharacterized protein</fullName>
    </submittedName>
</protein>
<evidence type="ECO:0000313" key="4">
    <source>
        <dbReference type="Proteomes" id="UP000250266"/>
    </source>
</evidence>
<keyword evidence="4" id="KW-1185">Reference proteome</keyword>
<accession>A0A8E2E8J6</accession>
<reference evidence="3 4" key="1">
    <citation type="journal article" date="2016" name="Nat. Commun.">
        <title>Ectomycorrhizal ecology is imprinted in the genome of the dominant symbiotic fungus Cenococcum geophilum.</title>
        <authorList>
            <consortium name="DOE Joint Genome Institute"/>
            <person name="Peter M."/>
            <person name="Kohler A."/>
            <person name="Ohm R.A."/>
            <person name="Kuo A."/>
            <person name="Krutzmann J."/>
            <person name="Morin E."/>
            <person name="Arend M."/>
            <person name="Barry K.W."/>
            <person name="Binder M."/>
            <person name="Choi C."/>
            <person name="Clum A."/>
            <person name="Copeland A."/>
            <person name="Grisel N."/>
            <person name="Haridas S."/>
            <person name="Kipfer T."/>
            <person name="LaButti K."/>
            <person name="Lindquist E."/>
            <person name="Lipzen A."/>
            <person name="Maire R."/>
            <person name="Meier B."/>
            <person name="Mihaltcheva S."/>
            <person name="Molinier V."/>
            <person name="Murat C."/>
            <person name="Poggeler S."/>
            <person name="Quandt C.A."/>
            <person name="Sperisen C."/>
            <person name="Tritt A."/>
            <person name="Tisserant E."/>
            <person name="Crous P.W."/>
            <person name="Henrissat B."/>
            <person name="Nehls U."/>
            <person name="Egli S."/>
            <person name="Spatafora J.W."/>
            <person name="Grigoriev I.V."/>
            <person name="Martin F.M."/>
        </authorList>
    </citation>
    <scope>NUCLEOTIDE SEQUENCE [LARGE SCALE GENOMIC DNA]</scope>
    <source>
        <strain evidence="3 4">CBS 459.81</strain>
    </source>
</reference>
<dbReference type="PANTHER" id="PTHR44533">
    <property type="entry name" value="DEAD/H RNA HELICASE, PUTATIVE-RELATED"/>
    <property type="match status" value="1"/>
</dbReference>
<organism evidence="3 4">
    <name type="scientific">Lepidopterella palustris CBS 459.81</name>
    <dbReference type="NCBI Taxonomy" id="1314670"/>
    <lineage>
        <taxon>Eukaryota</taxon>
        <taxon>Fungi</taxon>
        <taxon>Dikarya</taxon>
        <taxon>Ascomycota</taxon>
        <taxon>Pezizomycotina</taxon>
        <taxon>Dothideomycetes</taxon>
        <taxon>Pleosporomycetidae</taxon>
        <taxon>Mytilinidiales</taxon>
        <taxon>Argynnaceae</taxon>
        <taxon>Lepidopterella</taxon>
    </lineage>
</organism>
<name>A0A8E2E8J6_9PEZI</name>
<evidence type="ECO:0000313" key="3">
    <source>
        <dbReference type="EMBL" id="OCK79106.1"/>
    </source>
</evidence>
<dbReference type="GO" id="GO:0005737">
    <property type="term" value="C:cytoplasm"/>
    <property type="evidence" value="ECO:0007669"/>
    <property type="project" value="TreeGrafter"/>
</dbReference>
<evidence type="ECO:0000256" key="1">
    <source>
        <dbReference type="ARBA" id="ARBA00022801"/>
    </source>
</evidence>
<dbReference type="GO" id="GO:0004386">
    <property type="term" value="F:helicase activity"/>
    <property type="evidence" value="ECO:0007669"/>
    <property type="project" value="UniProtKB-KW"/>
</dbReference>
<keyword evidence="2" id="KW-0347">Helicase</keyword>
<dbReference type="GO" id="GO:0016787">
    <property type="term" value="F:hydrolase activity"/>
    <property type="evidence" value="ECO:0007669"/>
    <property type="project" value="UniProtKB-KW"/>
</dbReference>